<evidence type="ECO:0000256" key="3">
    <source>
        <dbReference type="ARBA" id="ARBA00022692"/>
    </source>
</evidence>
<comment type="subcellular location">
    <subcellularLocation>
        <location evidence="1">Cell membrane</location>
        <topology evidence="1">Multi-pass membrane protein</topology>
    </subcellularLocation>
</comment>
<keyword evidence="5 6" id="KW-0472">Membrane</keyword>
<protein>
    <submittedName>
        <fullName evidence="9">Type II secretion system F family protein</fullName>
    </submittedName>
</protein>
<feature type="transmembrane region" description="Helical" evidence="6">
    <location>
        <begin position="6"/>
        <end position="30"/>
    </location>
</feature>
<gene>
    <name evidence="9" type="ORF">RFM68_04435</name>
</gene>
<organism evidence="9 10">
    <name type="scientific">Mesorhizobium montanum</name>
    <dbReference type="NCBI Taxonomy" id="3072323"/>
    <lineage>
        <taxon>Bacteria</taxon>
        <taxon>Pseudomonadati</taxon>
        <taxon>Pseudomonadota</taxon>
        <taxon>Alphaproteobacteria</taxon>
        <taxon>Hyphomicrobiales</taxon>
        <taxon>Phyllobacteriaceae</taxon>
        <taxon>Mesorhizobium</taxon>
    </lineage>
</organism>
<dbReference type="EMBL" id="JAVIJF010000003">
    <property type="protein sequence ID" value="MDX8523748.1"/>
    <property type="molecule type" value="Genomic_DNA"/>
</dbReference>
<evidence type="ECO:0000256" key="1">
    <source>
        <dbReference type="ARBA" id="ARBA00004651"/>
    </source>
</evidence>
<keyword evidence="4 6" id="KW-1133">Transmembrane helix</keyword>
<evidence type="ECO:0000313" key="10">
    <source>
        <dbReference type="Proteomes" id="UP001276840"/>
    </source>
</evidence>
<dbReference type="PANTHER" id="PTHR35007:SF1">
    <property type="entry name" value="PILUS ASSEMBLY PROTEIN"/>
    <property type="match status" value="1"/>
</dbReference>
<dbReference type="PANTHER" id="PTHR35007">
    <property type="entry name" value="INTEGRAL MEMBRANE PROTEIN-RELATED"/>
    <property type="match status" value="1"/>
</dbReference>
<keyword evidence="3 6" id="KW-0812">Transmembrane</keyword>
<dbReference type="InterPro" id="IPR018076">
    <property type="entry name" value="T2SS_GspF_dom"/>
</dbReference>
<evidence type="ECO:0000256" key="2">
    <source>
        <dbReference type="ARBA" id="ARBA00022475"/>
    </source>
</evidence>
<dbReference type="Proteomes" id="UP001276840">
    <property type="component" value="Unassembled WGS sequence"/>
</dbReference>
<evidence type="ECO:0000259" key="7">
    <source>
        <dbReference type="Pfam" id="PF00482"/>
    </source>
</evidence>
<dbReference type="Pfam" id="PF00482">
    <property type="entry name" value="T2SSF"/>
    <property type="match status" value="1"/>
</dbReference>
<feature type="transmembrane region" description="Helical" evidence="6">
    <location>
        <begin position="264"/>
        <end position="283"/>
    </location>
</feature>
<feature type="transmembrane region" description="Helical" evidence="6">
    <location>
        <begin position="295"/>
        <end position="314"/>
    </location>
</feature>
<dbReference type="InterPro" id="IPR045824">
    <property type="entry name" value="T2SS_TadB-like_N"/>
</dbReference>
<proteinExistence type="predicted"/>
<feature type="transmembrane region" description="Helical" evidence="6">
    <location>
        <begin position="94"/>
        <end position="111"/>
    </location>
</feature>
<dbReference type="InterPro" id="IPR042094">
    <property type="entry name" value="T2SS_GspF_sf"/>
</dbReference>
<evidence type="ECO:0000256" key="5">
    <source>
        <dbReference type="ARBA" id="ARBA00023136"/>
    </source>
</evidence>
<evidence type="ECO:0000256" key="6">
    <source>
        <dbReference type="SAM" id="Phobius"/>
    </source>
</evidence>
<dbReference type="Gene3D" id="1.20.81.30">
    <property type="entry name" value="Type II secretion system (T2SS), domain F"/>
    <property type="match status" value="1"/>
</dbReference>
<evidence type="ECO:0000313" key="9">
    <source>
        <dbReference type="EMBL" id="MDX8523748.1"/>
    </source>
</evidence>
<dbReference type="RefSeq" id="WP_320231485.1">
    <property type="nucleotide sequence ID" value="NZ_JAVIJF010000003.1"/>
</dbReference>
<feature type="transmembrane region" description="Helical" evidence="6">
    <location>
        <begin position="117"/>
        <end position="135"/>
    </location>
</feature>
<name>A0ABU4ZEG5_9HYPH</name>
<keyword evidence="2" id="KW-1003">Cell membrane</keyword>
<feature type="domain" description="Type II secretion system protein TadB-like N-terminal" evidence="8">
    <location>
        <begin position="10"/>
        <end position="110"/>
    </location>
</feature>
<keyword evidence="10" id="KW-1185">Reference proteome</keyword>
<evidence type="ECO:0000259" key="8">
    <source>
        <dbReference type="Pfam" id="PF19360"/>
    </source>
</evidence>
<evidence type="ECO:0000256" key="4">
    <source>
        <dbReference type="ARBA" id="ARBA00022989"/>
    </source>
</evidence>
<dbReference type="Pfam" id="PF19360">
    <property type="entry name" value="TadB_TadC_N"/>
    <property type="match status" value="1"/>
</dbReference>
<sequence>MLDGFSPIYAVYAAAALTGIMIAEGCYLLYAGRSDKRTAINRRMKLAENKISQEQVLIQLRKERGIDGATSIFSLDRFRALRTQSGMTTPLPKFLMITSGVAAALALVAIWKGLPLLFGLVLFLMLLPVLPVMAMRWMRKRRLKRFGIQLPEALELITRGLKAGHPVPVAVAMVSREMADPIGTEFGVVADEVTYGSDLVSALNNLFDRVGHEDLPLFVTAVSIQSSSGGNLREILDGLSATIRDRGKLRRKVRAISTEGRMSAYILTAVPVLLFTAIMVLMPQFYQDVWDVPKTWYMLSGSIIWLLLGNAIMFKMSNFRF</sequence>
<accession>A0ABU4ZEG5</accession>
<comment type="caution">
    <text evidence="9">The sequence shown here is derived from an EMBL/GenBank/DDBJ whole genome shotgun (WGS) entry which is preliminary data.</text>
</comment>
<feature type="domain" description="Type II secretion system protein GspF" evidence="7">
    <location>
        <begin position="154"/>
        <end position="279"/>
    </location>
</feature>
<reference evidence="9 10" key="1">
    <citation type="submission" date="2023-08" db="EMBL/GenBank/DDBJ databases">
        <title>Implementing the SeqCode for naming new Mesorhizobium species isolated from Vachellia karroo root nodules.</title>
        <authorList>
            <person name="Van Lill M."/>
        </authorList>
    </citation>
    <scope>NUCLEOTIDE SEQUENCE [LARGE SCALE GENOMIC DNA]</scope>
    <source>
        <strain evidence="9 10">MSK 1335</strain>
    </source>
</reference>